<accession>A0A841NBY7</accession>
<proteinExistence type="predicted"/>
<dbReference type="RefSeq" id="WP_184158076.1">
    <property type="nucleotide sequence ID" value="NZ_JACHLC010000001.1"/>
</dbReference>
<dbReference type="InterPro" id="IPR026444">
    <property type="entry name" value="Secre_tail"/>
</dbReference>
<dbReference type="Pfam" id="PF18962">
    <property type="entry name" value="Por_Secre_tail"/>
    <property type="match status" value="1"/>
</dbReference>
<evidence type="ECO:0000256" key="1">
    <source>
        <dbReference type="ARBA" id="ARBA00022729"/>
    </source>
</evidence>
<dbReference type="NCBIfam" id="TIGR04183">
    <property type="entry name" value="Por_Secre_tail"/>
    <property type="match status" value="1"/>
</dbReference>
<keyword evidence="1" id="KW-0732">Signal</keyword>
<protein>
    <recommendedName>
        <fullName evidence="2">Secretion system C-terminal sorting domain-containing protein</fullName>
    </recommendedName>
</protein>
<name>A0A841NBY7_9FLAO</name>
<sequence>MLLEDRNRVQDYELYDMSGKMLGKEKNTLTIDTSKLATGVYLIKTSEGYMKRVIVK</sequence>
<feature type="domain" description="Secretion system C-terminal sorting" evidence="2">
    <location>
        <begin position="10"/>
        <end position="55"/>
    </location>
</feature>
<comment type="caution">
    <text evidence="3">The sequence shown here is derived from an EMBL/GenBank/DDBJ whole genome shotgun (WGS) entry which is preliminary data.</text>
</comment>
<dbReference type="AlphaFoldDB" id="A0A841NBY7"/>
<dbReference type="EMBL" id="JACHLC010000001">
    <property type="protein sequence ID" value="MBB6370880.1"/>
    <property type="molecule type" value="Genomic_DNA"/>
</dbReference>
<gene>
    <name evidence="3" type="ORF">HNP36_001933</name>
</gene>
<evidence type="ECO:0000259" key="2">
    <source>
        <dbReference type="Pfam" id="PF18962"/>
    </source>
</evidence>
<evidence type="ECO:0000313" key="4">
    <source>
        <dbReference type="Proteomes" id="UP000589738"/>
    </source>
</evidence>
<reference evidence="3 4" key="1">
    <citation type="submission" date="2020-08" db="EMBL/GenBank/DDBJ databases">
        <title>Functional genomics of gut bacteria from endangered species of beetles.</title>
        <authorList>
            <person name="Carlos-Shanley C."/>
        </authorList>
    </citation>
    <scope>NUCLEOTIDE SEQUENCE [LARGE SCALE GENOMIC DNA]</scope>
    <source>
        <strain evidence="3 4">S00136</strain>
    </source>
</reference>
<organism evidence="3 4">
    <name type="scientific">Chryseobacterium shigense</name>
    <dbReference type="NCBI Taxonomy" id="297244"/>
    <lineage>
        <taxon>Bacteria</taxon>
        <taxon>Pseudomonadati</taxon>
        <taxon>Bacteroidota</taxon>
        <taxon>Flavobacteriia</taxon>
        <taxon>Flavobacteriales</taxon>
        <taxon>Weeksellaceae</taxon>
        <taxon>Chryseobacterium group</taxon>
        <taxon>Chryseobacterium</taxon>
    </lineage>
</organism>
<keyword evidence="4" id="KW-1185">Reference proteome</keyword>
<evidence type="ECO:0000313" key="3">
    <source>
        <dbReference type="EMBL" id="MBB6370880.1"/>
    </source>
</evidence>
<dbReference type="Proteomes" id="UP000589738">
    <property type="component" value="Unassembled WGS sequence"/>
</dbReference>